<dbReference type="GO" id="GO:0008270">
    <property type="term" value="F:zinc ion binding"/>
    <property type="evidence" value="ECO:0007669"/>
    <property type="project" value="InterPro"/>
</dbReference>
<feature type="compositionally biased region" description="Low complexity" evidence="3">
    <location>
        <begin position="977"/>
        <end position="1006"/>
    </location>
</feature>
<feature type="domain" description="Zn(2)-C6 fungal-type" evidence="4">
    <location>
        <begin position="65"/>
        <end position="97"/>
    </location>
</feature>
<feature type="compositionally biased region" description="Pro residues" evidence="3">
    <location>
        <begin position="243"/>
        <end position="253"/>
    </location>
</feature>
<evidence type="ECO:0000259" key="4">
    <source>
        <dbReference type="PROSITE" id="PS50048"/>
    </source>
</evidence>
<evidence type="ECO:0000256" key="3">
    <source>
        <dbReference type="SAM" id="MobiDB-lite"/>
    </source>
</evidence>
<reference evidence="5 6" key="1">
    <citation type="journal article" date="2018" name="Mol. Biol. Evol.">
        <title>Broad Genomic Sampling Reveals a Smut Pathogenic Ancestry of the Fungal Clade Ustilaginomycotina.</title>
        <authorList>
            <person name="Kijpornyongpan T."/>
            <person name="Mondo S.J."/>
            <person name="Barry K."/>
            <person name="Sandor L."/>
            <person name="Lee J."/>
            <person name="Lipzen A."/>
            <person name="Pangilinan J."/>
            <person name="LaButti K."/>
            <person name="Hainaut M."/>
            <person name="Henrissat B."/>
            <person name="Grigoriev I.V."/>
            <person name="Spatafora J.W."/>
            <person name="Aime M.C."/>
        </authorList>
    </citation>
    <scope>NUCLEOTIDE SEQUENCE [LARGE SCALE GENOMIC DNA]</scope>
    <source>
        <strain evidence="5 6">MCA 5214</strain>
    </source>
</reference>
<accession>A0A316UUB5</accession>
<dbReference type="Pfam" id="PF04082">
    <property type="entry name" value="Fungal_trans"/>
    <property type="match status" value="1"/>
</dbReference>
<evidence type="ECO:0000313" key="5">
    <source>
        <dbReference type="EMBL" id="PWN28388.1"/>
    </source>
</evidence>
<evidence type="ECO:0000256" key="1">
    <source>
        <dbReference type="ARBA" id="ARBA00022723"/>
    </source>
</evidence>
<keyword evidence="6" id="KW-1185">Reference proteome</keyword>
<feature type="compositionally biased region" description="Low complexity" evidence="3">
    <location>
        <begin position="342"/>
        <end position="354"/>
    </location>
</feature>
<feature type="compositionally biased region" description="Polar residues" evidence="3">
    <location>
        <begin position="29"/>
        <end position="48"/>
    </location>
</feature>
<feature type="compositionally biased region" description="Low complexity" evidence="3">
    <location>
        <begin position="1412"/>
        <end position="1432"/>
    </location>
</feature>
<feature type="compositionally biased region" description="Low complexity" evidence="3">
    <location>
        <begin position="196"/>
        <end position="207"/>
    </location>
</feature>
<organism evidence="5 6">
    <name type="scientific">Jaminaea rosea</name>
    <dbReference type="NCBI Taxonomy" id="1569628"/>
    <lineage>
        <taxon>Eukaryota</taxon>
        <taxon>Fungi</taxon>
        <taxon>Dikarya</taxon>
        <taxon>Basidiomycota</taxon>
        <taxon>Ustilaginomycotina</taxon>
        <taxon>Exobasidiomycetes</taxon>
        <taxon>Microstromatales</taxon>
        <taxon>Microstromatales incertae sedis</taxon>
        <taxon>Jaminaea</taxon>
    </lineage>
</organism>
<dbReference type="PROSITE" id="PS50048">
    <property type="entry name" value="ZN2_CY6_FUNGAL_2"/>
    <property type="match status" value="1"/>
</dbReference>
<feature type="compositionally biased region" description="Basic and acidic residues" evidence="3">
    <location>
        <begin position="370"/>
        <end position="382"/>
    </location>
</feature>
<feature type="region of interest" description="Disordered" evidence="3">
    <location>
        <begin position="1400"/>
        <end position="1445"/>
    </location>
</feature>
<dbReference type="STRING" id="1569628.A0A316UUB5"/>
<dbReference type="Proteomes" id="UP000245884">
    <property type="component" value="Unassembled WGS sequence"/>
</dbReference>
<feature type="compositionally biased region" description="Low complexity" evidence="3">
    <location>
        <begin position="1190"/>
        <end position="1200"/>
    </location>
</feature>
<feature type="region of interest" description="Disordered" evidence="3">
    <location>
        <begin position="108"/>
        <end position="479"/>
    </location>
</feature>
<dbReference type="SMART" id="SM00066">
    <property type="entry name" value="GAL4"/>
    <property type="match status" value="1"/>
</dbReference>
<feature type="compositionally biased region" description="Pro residues" evidence="3">
    <location>
        <begin position="314"/>
        <end position="325"/>
    </location>
</feature>
<dbReference type="InterPro" id="IPR007219">
    <property type="entry name" value="XnlR_reg_dom"/>
</dbReference>
<dbReference type="PANTHER" id="PTHR47783">
    <property type="entry name" value="ZN(II)2CYS6 TRANSCRIPTION FACTOR (EUROFUNG)-RELATED"/>
    <property type="match status" value="1"/>
</dbReference>
<feature type="region of interest" description="Disordered" evidence="3">
    <location>
        <begin position="1231"/>
        <end position="1354"/>
    </location>
</feature>
<gene>
    <name evidence="5" type="ORF">BDZ90DRAFT_146931</name>
</gene>
<keyword evidence="1" id="KW-0479">Metal-binding</keyword>
<feature type="region of interest" description="Disordered" evidence="3">
    <location>
        <begin position="508"/>
        <end position="607"/>
    </location>
</feature>
<dbReference type="InterPro" id="IPR036864">
    <property type="entry name" value="Zn2-C6_fun-type_DNA-bd_sf"/>
</dbReference>
<feature type="compositionally biased region" description="Low complexity" evidence="3">
    <location>
        <begin position="1307"/>
        <end position="1338"/>
    </location>
</feature>
<dbReference type="PANTHER" id="PTHR47783:SF1">
    <property type="entry name" value="ZN(II)2CYS6 TRANSCRIPTION FACTOR (EUROFUNG)"/>
    <property type="match status" value="1"/>
</dbReference>
<feature type="compositionally biased region" description="Low complexity" evidence="3">
    <location>
        <begin position="8"/>
        <end position="23"/>
    </location>
</feature>
<evidence type="ECO:0000313" key="6">
    <source>
        <dbReference type="Proteomes" id="UP000245884"/>
    </source>
</evidence>
<dbReference type="GO" id="GO:0006351">
    <property type="term" value="P:DNA-templated transcription"/>
    <property type="evidence" value="ECO:0007669"/>
    <property type="project" value="InterPro"/>
</dbReference>
<dbReference type="OrthoDB" id="2428527at2759"/>
<dbReference type="GO" id="GO:0000981">
    <property type="term" value="F:DNA-binding transcription factor activity, RNA polymerase II-specific"/>
    <property type="evidence" value="ECO:0007669"/>
    <property type="project" value="InterPro"/>
</dbReference>
<feature type="compositionally biased region" description="Gly residues" evidence="3">
    <location>
        <begin position="1241"/>
        <end position="1254"/>
    </location>
</feature>
<sequence>MSQQASISSSNGAAKDASAAAMSPRTGDEPSSSQSPPLAPTSAKTEGSGSPPPGQRRKRTRPVSACEACRAHKVKCILKPDQPICERCASAGKECLFRIDDLRPDFRAERFGHLGPPGADAREIKSKPKAHRKESTSGGAAHRRSLTGHSREEPEEGEESAKKRSRKDSVKTAAPAPTAVEHGAPIVVDPVMRAPPSHMVAQASSSSSPPPPPHPMMPPHHAAPYPPGYGFGAHRTNFATPTPALPHPPPPHPAQVGYPTATPNMYHPPPAGYGHGYDGYSQGSARPPPPPVPTYYSTQPPVMYGSPHSAALPYPTPPPGRPSPYSPRESDRDRERLHRPRAPSAAGSPSALPPIRTAFPGLGSESSSSGERRSRYPSEWDRPLTGASDTRSERPFSPLTKTRLPHSPGSVHRELPSAPSHQERRDGASQQGHSHSTSQHQHQQQQQRVTFHSPPADDHPSAGEAHTAGSQGSRSSAAKKPSLVVPFFRWFGLTANTPGYRRIKVAVNPDVPQDEDDKPPSGTEQEDGEGGDGATQASGAPAERASDDDATGKTALPNGSPTQPPADHPSSTSVTPLTPRLHGSRHLFGGMEQDSVASSTSRDLFDPSRPRYPRKDILLHLSELFVKYFRTHLCPWIIEEELLKSVQDGTMPSILANSICAMTARFSDWAELKRKPPKSVGECFSEMAKTLIVPMLSWPSLDVIEALIILSYAEFGAGSDSGLWMYSGMGMRMAMDLGIEHESTIQSLPTKAQQEKARWLFWSGCYAIDRITCFGTGRPVTLLDHAIDCRPPVVEATADTFFASQIIQVLLRRGRMGELLNRRDDGMRLSEKKVRLTELWQECAAYFQSLPSSCAFGVQSFKRAASNNQGSAFLYLHVLFQSTISLLERPGMMRARDTDFSAPPQSSSTVMSAAGHISASASRSIVDMVALAAHVDPKSFHSSPYLDQLILPTGRLFVAERESINEAMKQCGYMPGQSRQSSPSRQLHTSNSESTAGGGSTTTATGTTAATTAVTDASSSGQSDRITNLMRHRKVITDNLTKCTVWLRTLSHYWAGASWPARALEQEAAGASGSDVIPDADDEDAMQAPLRDMELLSAWAKDKLKQAKVRMASRRGSAATLAGAAGGTAGGAAAGETSLTAVTSGLRNSMGSPGAATSIASLLAAANAAQQQQQHPQAAHHQQHEGILDSASASASGSSGDNPLGLALSGQLSTSVEIDIRALVDMWAAEQERVQSSSGPGANGNGMGGGGGHGTASNGASTPYGKMWTAATPGPFDGYQQQQHGQHGAHQQHYAATPGHHQSSYGQHPSHPSISSSSAHAPPHPQSHQAQQHHAQQAGLNPSSGHTGPPPTMDFSALQLEELLSADLSTTTMGGTDESVFPLLPLDLSSLDDFVGGLGAGGTASGQTPSNAASGGDAAAGHGQHPNQQAHQGGAGFGAPGHGYMPVDTNGSNGGNGFLPHGISSALFGFH</sequence>
<evidence type="ECO:0000256" key="2">
    <source>
        <dbReference type="ARBA" id="ARBA00023242"/>
    </source>
</evidence>
<feature type="compositionally biased region" description="Low complexity" evidence="3">
    <location>
        <begin position="1278"/>
        <end position="1296"/>
    </location>
</feature>
<dbReference type="GO" id="GO:0003677">
    <property type="term" value="F:DNA binding"/>
    <property type="evidence" value="ECO:0007669"/>
    <property type="project" value="InterPro"/>
</dbReference>
<feature type="region of interest" description="Disordered" evidence="3">
    <location>
        <begin position="1167"/>
        <end position="1202"/>
    </location>
</feature>
<dbReference type="PROSITE" id="PS00463">
    <property type="entry name" value="ZN2_CY6_FUNGAL_1"/>
    <property type="match status" value="1"/>
</dbReference>
<feature type="compositionally biased region" description="Basic and acidic residues" evidence="3">
    <location>
        <begin position="411"/>
        <end position="427"/>
    </location>
</feature>
<keyword evidence="2" id="KW-0539">Nucleus</keyword>
<dbReference type="Gene3D" id="4.10.240.10">
    <property type="entry name" value="Zn(2)-C6 fungal-type DNA-binding domain"/>
    <property type="match status" value="1"/>
</dbReference>
<dbReference type="SUPFAM" id="SSF57701">
    <property type="entry name" value="Zn2/Cys6 DNA-binding domain"/>
    <property type="match status" value="1"/>
</dbReference>
<dbReference type="SMART" id="SM00906">
    <property type="entry name" value="Fungal_trans"/>
    <property type="match status" value="1"/>
</dbReference>
<feature type="region of interest" description="Disordered" evidence="3">
    <location>
        <begin position="973"/>
        <end position="1006"/>
    </location>
</feature>
<feature type="compositionally biased region" description="Low complexity" evidence="3">
    <location>
        <begin position="1167"/>
        <end position="1180"/>
    </location>
</feature>
<dbReference type="CDD" id="cd12148">
    <property type="entry name" value="fungal_TF_MHR"/>
    <property type="match status" value="1"/>
</dbReference>
<protein>
    <recommendedName>
        <fullName evidence="4">Zn(2)-C6 fungal-type domain-containing protein</fullName>
    </recommendedName>
</protein>
<feature type="compositionally biased region" description="Pro residues" evidence="3">
    <location>
        <begin position="208"/>
        <end position="218"/>
    </location>
</feature>
<dbReference type="Pfam" id="PF00172">
    <property type="entry name" value="Zn_clus"/>
    <property type="match status" value="1"/>
</dbReference>
<name>A0A316UUB5_9BASI</name>
<dbReference type="EMBL" id="KZ819665">
    <property type="protein sequence ID" value="PWN28388.1"/>
    <property type="molecule type" value="Genomic_DNA"/>
</dbReference>
<dbReference type="RefSeq" id="XP_025363000.1">
    <property type="nucleotide sequence ID" value="XM_025503505.1"/>
</dbReference>
<dbReference type="InterPro" id="IPR001138">
    <property type="entry name" value="Zn2Cys6_DnaBD"/>
</dbReference>
<feature type="compositionally biased region" description="Low complexity" evidence="3">
    <location>
        <begin position="429"/>
        <end position="447"/>
    </location>
</feature>
<dbReference type="CDD" id="cd00067">
    <property type="entry name" value="GAL4"/>
    <property type="match status" value="1"/>
</dbReference>
<proteinExistence type="predicted"/>
<dbReference type="GeneID" id="37025328"/>
<feature type="compositionally biased region" description="Basic and acidic residues" evidence="3">
    <location>
        <begin position="159"/>
        <end position="170"/>
    </location>
</feature>
<feature type="region of interest" description="Disordered" evidence="3">
    <location>
        <begin position="1"/>
        <end position="65"/>
    </location>
</feature>